<dbReference type="AlphaFoldDB" id="Q4S3X3"/>
<proteinExistence type="predicted"/>
<sequence>MALIIAWCKFDQNTSRIPQLPDDELAY</sequence>
<comment type="caution">
    <text evidence="1">The sequence shown here is derived from an EMBL/GenBank/DDBJ whole genome shotgun (WGS) entry which is preliminary data.</text>
</comment>
<dbReference type="EMBL" id="CAAE01014744">
    <property type="protein sequence ID" value="CAG04659.1"/>
    <property type="molecule type" value="Genomic_DNA"/>
</dbReference>
<accession>Q4S3X3</accession>
<protein>
    <submittedName>
        <fullName evidence="1">(spotted green pufferfish) hypothetical protein</fullName>
    </submittedName>
</protein>
<name>Q4S3X3_TETNG</name>
<dbReference type="KEGG" id="tng:GSTEN00024453G001"/>
<reference evidence="1" key="2">
    <citation type="submission" date="2004-02" db="EMBL/GenBank/DDBJ databases">
        <authorList>
            <consortium name="Genoscope"/>
            <consortium name="Whitehead Institute Centre for Genome Research"/>
        </authorList>
    </citation>
    <scope>NUCLEOTIDE SEQUENCE</scope>
</reference>
<organism evidence="1">
    <name type="scientific">Tetraodon nigroviridis</name>
    <name type="common">Spotted green pufferfish</name>
    <name type="synonym">Chelonodon nigroviridis</name>
    <dbReference type="NCBI Taxonomy" id="99883"/>
    <lineage>
        <taxon>Eukaryota</taxon>
        <taxon>Metazoa</taxon>
        <taxon>Chordata</taxon>
        <taxon>Craniata</taxon>
        <taxon>Vertebrata</taxon>
        <taxon>Euteleostomi</taxon>
        <taxon>Actinopterygii</taxon>
        <taxon>Neopterygii</taxon>
        <taxon>Teleostei</taxon>
        <taxon>Neoteleostei</taxon>
        <taxon>Acanthomorphata</taxon>
        <taxon>Eupercaria</taxon>
        <taxon>Tetraodontiformes</taxon>
        <taxon>Tetradontoidea</taxon>
        <taxon>Tetraodontidae</taxon>
        <taxon>Tetraodon</taxon>
    </lineage>
</organism>
<reference evidence="1" key="1">
    <citation type="journal article" date="2004" name="Nature">
        <title>Genome duplication in the teleost fish Tetraodon nigroviridis reveals the early vertebrate proto-karyotype.</title>
        <authorList>
            <person name="Jaillon O."/>
            <person name="Aury J.-M."/>
            <person name="Brunet F."/>
            <person name="Petit J.-L."/>
            <person name="Stange-Thomann N."/>
            <person name="Mauceli E."/>
            <person name="Bouneau L."/>
            <person name="Fischer C."/>
            <person name="Ozouf-Costaz C."/>
            <person name="Bernot A."/>
            <person name="Nicaud S."/>
            <person name="Jaffe D."/>
            <person name="Fisher S."/>
            <person name="Lutfalla G."/>
            <person name="Dossat C."/>
            <person name="Segurens B."/>
            <person name="Dasilva C."/>
            <person name="Salanoubat M."/>
            <person name="Levy M."/>
            <person name="Boudet N."/>
            <person name="Castellano S."/>
            <person name="Anthouard V."/>
            <person name="Jubin C."/>
            <person name="Castelli V."/>
            <person name="Katinka M."/>
            <person name="Vacherie B."/>
            <person name="Biemont C."/>
            <person name="Skalli Z."/>
            <person name="Cattolico L."/>
            <person name="Poulain J."/>
            <person name="De Berardinis V."/>
            <person name="Cruaud C."/>
            <person name="Duprat S."/>
            <person name="Brottier P."/>
            <person name="Coutanceau J.-P."/>
            <person name="Gouzy J."/>
            <person name="Parra G."/>
            <person name="Lardier G."/>
            <person name="Chapple C."/>
            <person name="McKernan K.J."/>
            <person name="McEwan P."/>
            <person name="Bosak S."/>
            <person name="Kellis M."/>
            <person name="Volff J.-N."/>
            <person name="Guigo R."/>
            <person name="Zody M.C."/>
            <person name="Mesirov J."/>
            <person name="Lindblad-Toh K."/>
            <person name="Birren B."/>
            <person name="Nusbaum C."/>
            <person name="Kahn D."/>
            <person name="Robinson-Rechavi M."/>
            <person name="Laudet V."/>
            <person name="Schachter V."/>
            <person name="Quetier F."/>
            <person name="Saurin W."/>
            <person name="Scarpelli C."/>
            <person name="Wincker P."/>
            <person name="Lander E.S."/>
            <person name="Weissenbach J."/>
            <person name="Roest Crollius H."/>
        </authorList>
    </citation>
    <scope>NUCLEOTIDE SEQUENCE [LARGE SCALE GENOMIC DNA]</scope>
</reference>
<gene>
    <name evidence="1" type="ORF">GSTENG00024453001</name>
</gene>
<evidence type="ECO:0000313" key="1">
    <source>
        <dbReference type="EMBL" id="CAG04659.1"/>
    </source>
</evidence>